<feature type="domain" description="4Fe-4S ferredoxin-type" evidence="6">
    <location>
        <begin position="33"/>
        <end position="63"/>
    </location>
</feature>
<dbReference type="NCBIfam" id="NF045797">
    <property type="entry name" value="DsrO"/>
    <property type="match status" value="1"/>
</dbReference>
<dbReference type="SUPFAM" id="SSF54862">
    <property type="entry name" value="4Fe-4S ferredoxins"/>
    <property type="match status" value="1"/>
</dbReference>
<dbReference type="PANTHER" id="PTHR43177">
    <property type="entry name" value="PROTEIN NRFC"/>
    <property type="match status" value="1"/>
</dbReference>
<organism evidence="7">
    <name type="scientific">uncultured Desulfovibrio sp</name>
    <dbReference type="NCBI Taxonomy" id="167968"/>
    <lineage>
        <taxon>Bacteria</taxon>
        <taxon>Pseudomonadati</taxon>
        <taxon>Thermodesulfobacteriota</taxon>
        <taxon>Desulfovibrionia</taxon>
        <taxon>Desulfovibrionales</taxon>
        <taxon>Desulfovibrionaceae</taxon>
        <taxon>Desulfovibrio</taxon>
        <taxon>environmental samples</taxon>
    </lineage>
</organism>
<dbReference type="RefSeq" id="WP_179979572.1">
    <property type="nucleotide sequence ID" value="NZ_LT608333.1"/>
</dbReference>
<dbReference type="EMBL" id="FMJC01000001">
    <property type="protein sequence ID" value="SCM71007.1"/>
    <property type="molecule type" value="Genomic_DNA"/>
</dbReference>
<dbReference type="InterPro" id="IPR054822">
    <property type="entry name" value="DsrO-like"/>
</dbReference>
<dbReference type="GO" id="GO:0046872">
    <property type="term" value="F:metal ion binding"/>
    <property type="evidence" value="ECO:0007669"/>
    <property type="project" value="UniProtKB-KW"/>
</dbReference>
<keyword evidence="5" id="KW-0732">Signal</keyword>
<dbReference type="InterPro" id="IPR050954">
    <property type="entry name" value="ET_IronSulfur_Cluster-Binding"/>
</dbReference>
<dbReference type="Pfam" id="PF13247">
    <property type="entry name" value="Fer4_11"/>
    <property type="match status" value="1"/>
</dbReference>
<dbReference type="PANTHER" id="PTHR43177:SF9">
    <property type="entry name" value="PROTEIN NRFC"/>
    <property type="match status" value="1"/>
</dbReference>
<feature type="signal peptide" evidence="5">
    <location>
        <begin position="1"/>
        <end position="24"/>
    </location>
</feature>
<evidence type="ECO:0000313" key="7">
    <source>
        <dbReference type="EMBL" id="SCM71007.1"/>
    </source>
</evidence>
<feature type="domain" description="4Fe-4S ferredoxin-type" evidence="6">
    <location>
        <begin position="114"/>
        <end position="143"/>
    </location>
</feature>
<dbReference type="InterPro" id="IPR017900">
    <property type="entry name" value="4Fe4S_Fe_S_CS"/>
</dbReference>
<proteinExistence type="predicted"/>
<evidence type="ECO:0000259" key="6">
    <source>
        <dbReference type="PROSITE" id="PS51379"/>
    </source>
</evidence>
<name>A0A212L0K1_9BACT</name>
<evidence type="ECO:0000256" key="4">
    <source>
        <dbReference type="ARBA" id="ARBA00023014"/>
    </source>
</evidence>
<dbReference type="GO" id="GO:0051539">
    <property type="term" value="F:4 iron, 4 sulfur cluster binding"/>
    <property type="evidence" value="ECO:0007669"/>
    <property type="project" value="UniProtKB-KW"/>
</dbReference>
<dbReference type="PROSITE" id="PS00198">
    <property type="entry name" value="4FE4S_FER_1"/>
    <property type="match status" value="1"/>
</dbReference>
<evidence type="ECO:0000256" key="2">
    <source>
        <dbReference type="ARBA" id="ARBA00022723"/>
    </source>
</evidence>
<evidence type="ECO:0000256" key="1">
    <source>
        <dbReference type="ARBA" id="ARBA00022485"/>
    </source>
</evidence>
<dbReference type="InterPro" id="IPR017896">
    <property type="entry name" value="4Fe4S_Fe-S-bd"/>
</dbReference>
<dbReference type="Gene3D" id="3.30.70.20">
    <property type="match status" value="2"/>
</dbReference>
<keyword evidence="2" id="KW-0479">Metal-binding</keyword>
<accession>A0A212L0K1</accession>
<dbReference type="CDD" id="cd10551">
    <property type="entry name" value="PsrB"/>
    <property type="match status" value="1"/>
</dbReference>
<gene>
    <name evidence="7" type="primary">ttrB</name>
    <name evidence="7" type="ORF">KL86DES1_10784</name>
</gene>
<evidence type="ECO:0000256" key="3">
    <source>
        <dbReference type="ARBA" id="ARBA00023004"/>
    </source>
</evidence>
<keyword evidence="4" id="KW-0411">Iron-sulfur</keyword>
<feature type="chain" id="PRO_5012397380" evidence="5">
    <location>
        <begin position="25"/>
        <end position="237"/>
    </location>
</feature>
<dbReference type="PROSITE" id="PS51379">
    <property type="entry name" value="4FE4S_FER_2"/>
    <property type="match status" value="3"/>
</dbReference>
<keyword evidence="3" id="KW-0408">Iron</keyword>
<sequence length="237" mass="25489">MQRRTFLSLCCVSAASLLPGRALAEAGESKSRYAMLIDLRRCVGCQSCTVSCGAENAVPLGNFRTTVSEYAMGGAPSEHKEPSVAVIPRLCNHCENPPCVPVCPVGATFKRADGLVLIDATTCIGCGFCVQACPYDARFLNRETHTADKCTFCAHRTAAGLLPACVENCVGGARIFGDLRDPKSSASKMLAAYKGKVVVLYPEKSTDPHVFYLGLDRFFTRSDSIPQPMPITPLERT</sequence>
<keyword evidence="1" id="KW-0004">4Fe-4S</keyword>
<protein>
    <submittedName>
        <fullName evidence="7">Tetrathionate reductase subunit B</fullName>
    </submittedName>
</protein>
<feature type="domain" description="4Fe-4S ferredoxin-type" evidence="6">
    <location>
        <begin position="82"/>
        <end position="113"/>
    </location>
</feature>
<dbReference type="AlphaFoldDB" id="A0A212L0K1"/>
<reference evidence="7" key="1">
    <citation type="submission" date="2016-08" db="EMBL/GenBank/DDBJ databases">
        <authorList>
            <person name="Seilhamer J.J."/>
        </authorList>
    </citation>
    <scope>NUCLEOTIDE SEQUENCE</scope>
    <source>
        <strain evidence="7">86-1</strain>
    </source>
</reference>
<evidence type="ECO:0000256" key="5">
    <source>
        <dbReference type="SAM" id="SignalP"/>
    </source>
</evidence>